<dbReference type="InterPro" id="IPR036388">
    <property type="entry name" value="WH-like_DNA-bd_sf"/>
</dbReference>
<evidence type="ECO:0000256" key="2">
    <source>
        <dbReference type="ARBA" id="ARBA00023015"/>
    </source>
</evidence>
<dbReference type="GO" id="GO:0003677">
    <property type="term" value="F:DNA binding"/>
    <property type="evidence" value="ECO:0007669"/>
    <property type="project" value="UniProtKB-KW"/>
</dbReference>
<keyword evidence="4" id="KW-0804">Transcription</keyword>
<reference evidence="6 7" key="1">
    <citation type="submission" date="2023-07" db="EMBL/GenBank/DDBJ databases">
        <title>Sorghum-associated microbial communities from plants grown in Nebraska, USA.</title>
        <authorList>
            <person name="Schachtman D."/>
        </authorList>
    </citation>
    <scope>NUCLEOTIDE SEQUENCE [LARGE SCALE GENOMIC DNA]</scope>
    <source>
        <strain evidence="6 7">584</strain>
    </source>
</reference>
<dbReference type="Gene3D" id="3.40.190.10">
    <property type="entry name" value="Periplasmic binding protein-like II"/>
    <property type="match status" value="2"/>
</dbReference>
<proteinExistence type="inferred from homology"/>
<dbReference type="Pfam" id="PF03466">
    <property type="entry name" value="LysR_substrate"/>
    <property type="match status" value="1"/>
</dbReference>
<dbReference type="InterPro" id="IPR000847">
    <property type="entry name" value="LysR_HTH_N"/>
</dbReference>
<dbReference type="SUPFAM" id="SSF53850">
    <property type="entry name" value="Periplasmic binding protein-like II"/>
    <property type="match status" value="1"/>
</dbReference>
<keyword evidence="2" id="KW-0805">Transcription regulation</keyword>
<evidence type="ECO:0000259" key="5">
    <source>
        <dbReference type="PROSITE" id="PS50931"/>
    </source>
</evidence>
<keyword evidence="3 6" id="KW-0238">DNA-binding</keyword>
<organism evidence="6 7">
    <name type="scientific">Inquilinus ginsengisoli</name>
    <dbReference type="NCBI Taxonomy" id="363840"/>
    <lineage>
        <taxon>Bacteria</taxon>
        <taxon>Pseudomonadati</taxon>
        <taxon>Pseudomonadota</taxon>
        <taxon>Alphaproteobacteria</taxon>
        <taxon>Rhodospirillales</taxon>
        <taxon>Rhodospirillaceae</taxon>
        <taxon>Inquilinus</taxon>
    </lineage>
</organism>
<gene>
    <name evidence="6" type="ORF">E9232_003549</name>
</gene>
<feature type="domain" description="HTH lysR-type" evidence="5">
    <location>
        <begin position="2"/>
        <end position="59"/>
    </location>
</feature>
<dbReference type="PANTHER" id="PTHR30579:SF7">
    <property type="entry name" value="HTH-TYPE TRANSCRIPTIONAL REGULATOR LRHA-RELATED"/>
    <property type="match status" value="1"/>
</dbReference>
<dbReference type="SUPFAM" id="SSF46785">
    <property type="entry name" value="Winged helix' DNA-binding domain"/>
    <property type="match status" value="1"/>
</dbReference>
<dbReference type="PANTHER" id="PTHR30579">
    <property type="entry name" value="TRANSCRIPTIONAL REGULATOR"/>
    <property type="match status" value="1"/>
</dbReference>
<dbReference type="Gene3D" id="1.10.10.10">
    <property type="entry name" value="Winged helix-like DNA-binding domain superfamily/Winged helix DNA-binding domain"/>
    <property type="match status" value="1"/>
</dbReference>
<name>A0ABU1JRS8_9PROT</name>
<evidence type="ECO:0000313" key="6">
    <source>
        <dbReference type="EMBL" id="MDR6291023.1"/>
    </source>
</evidence>
<accession>A0ABU1JRS8</accession>
<protein>
    <submittedName>
        <fullName evidence="6">DNA-binding transcriptional LysR family regulator</fullName>
    </submittedName>
</protein>
<dbReference type="Proteomes" id="UP001262410">
    <property type="component" value="Unassembled WGS sequence"/>
</dbReference>
<dbReference type="EMBL" id="JAVDPW010000006">
    <property type="protein sequence ID" value="MDR6291023.1"/>
    <property type="molecule type" value="Genomic_DNA"/>
</dbReference>
<sequence>MLDLDLLRSFVSVVDAGGFTRAGERVHRTQSTVSQQIRKLEQGIGRPLLDRQGRAVVPTEEGERLLGYARRLLALSDEAEDALRRPDGLTVVRVGLSEDFAAERLTGLLSGLARLKPTLRLDVHCDHGIELRRAFAAGDLDVAVLKRDPGAGPAFAAWPEPLAWVASRRHGVPDGDPVPLVAYEQGCLYRARAIHALEAAGRRWRIAFTGSNLPAVQAAIESGFGIGILAGRAVPDGLRFLRPEEGFPPVPPSELAVMLQPGAAGLARLVAERLAEACAEARPEAA</sequence>
<evidence type="ECO:0000256" key="3">
    <source>
        <dbReference type="ARBA" id="ARBA00023125"/>
    </source>
</evidence>
<dbReference type="InterPro" id="IPR050176">
    <property type="entry name" value="LTTR"/>
</dbReference>
<evidence type="ECO:0000256" key="1">
    <source>
        <dbReference type="ARBA" id="ARBA00009437"/>
    </source>
</evidence>
<dbReference type="InterPro" id="IPR036390">
    <property type="entry name" value="WH_DNA-bd_sf"/>
</dbReference>
<comment type="caution">
    <text evidence="6">The sequence shown here is derived from an EMBL/GenBank/DDBJ whole genome shotgun (WGS) entry which is preliminary data.</text>
</comment>
<dbReference type="RefSeq" id="WP_309795923.1">
    <property type="nucleotide sequence ID" value="NZ_JAVDPW010000006.1"/>
</dbReference>
<comment type="similarity">
    <text evidence="1">Belongs to the LysR transcriptional regulatory family.</text>
</comment>
<evidence type="ECO:0000256" key="4">
    <source>
        <dbReference type="ARBA" id="ARBA00023163"/>
    </source>
</evidence>
<keyword evidence="7" id="KW-1185">Reference proteome</keyword>
<dbReference type="PRINTS" id="PR00039">
    <property type="entry name" value="HTHLYSR"/>
</dbReference>
<dbReference type="InterPro" id="IPR005119">
    <property type="entry name" value="LysR_subst-bd"/>
</dbReference>
<dbReference type="Pfam" id="PF00126">
    <property type="entry name" value="HTH_1"/>
    <property type="match status" value="1"/>
</dbReference>
<dbReference type="PROSITE" id="PS50931">
    <property type="entry name" value="HTH_LYSR"/>
    <property type="match status" value="1"/>
</dbReference>
<evidence type="ECO:0000313" key="7">
    <source>
        <dbReference type="Proteomes" id="UP001262410"/>
    </source>
</evidence>